<evidence type="ECO:0000256" key="2">
    <source>
        <dbReference type="ARBA" id="ARBA00022475"/>
    </source>
</evidence>
<evidence type="ECO:0000256" key="1">
    <source>
        <dbReference type="ARBA" id="ARBA00004651"/>
    </source>
</evidence>
<evidence type="ECO:0000259" key="7">
    <source>
        <dbReference type="Pfam" id="PF10035"/>
    </source>
</evidence>
<dbReference type="eggNOG" id="COG1284">
    <property type="taxonomic scope" value="Bacteria"/>
</dbReference>
<dbReference type="OrthoDB" id="1422399at2"/>
<keyword evidence="9" id="KW-1185">Reference proteome</keyword>
<dbReference type="InterPro" id="IPR051461">
    <property type="entry name" value="UPF0750_membrane"/>
</dbReference>
<dbReference type="HOGENOM" id="CLU_063199_1_1_10"/>
<dbReference type="PANTHER" id="PTHR33545">
    <property type="entry name" value="UPF0750 MEMBRANE PROTEIN YITT-RELATED"/>
    <property type="match status" value="1"/>
</dbReference>
<dbReference type="Proteomes" id="UP000006545">
    <property type="component" value="Chromosome"/>
</dbReference>
<dbReference type="InterPro" id="IPR019264">
    <property type="entry name" value="DUF2179"/>
</dbReference>
<sequence>MPTSTSGSTLSAPIKKAIPPHERQTFTPRRSPLAVEILYLVLGAICQAVAYACFIAPANIVPGGCYGLSITINYLTQGTFEAFPEGLPIGAVALCFNVPFFLLAARSLGLRSGGKTIATFLLISICTDLITTMTRDMVIVSNDKFLSSVYGGAILGLGVLLTFKAGSTSAGTDVIARVLSKGNNLKTSHMIIAVDSAVVLFGLVAFGDVSVPLYSWITIFVYGKVVDFLQPENPNKAIFIVSDHTAELRTLIIEQLNLRGTFLHGSGIYAGAERDIIFMIVERKHVNKLKKAVLLADPKAFIATTNATNDTAPKII</sequence>
<evidence type="ECO:0000313" key="9">
    <source>
        <dbReference type="Proteomes" id="UP000006545"/>
    </source>
</evidence>
<feature type="transmembrane region" description="Helical" evidence="6">
    <location>
        <begin position="117"/>
        <end position="133"/>
    </location>
</feature>
<comment type="subcellular location">
    <subcellularLocation>
        <location evidence="1">Cell membrane</location>
        <topology evidence="1">Multi-pass membrane protein</topology>
    </subcellularLocation>
</comment>
<evidence type="ECO:0000256" key="6">
    <source>
        <dbReference type="SAM" id="Phobius"/>
    </source>
</evidence>
<protein>
    <recommendedName>
        <fullName evidence="7">DUF2179 domain-containing protein</fullName>
    </recommendedName>
</protein>
<dbReference type="Gene3D" id="3.30.70.120">
    <property type="match status" value="1"/>
</dbReference>
<dbReference type="EMBL" id="CP002689">
    <property type="protein sequence ID" value="AEE12746.1"/>
    <property type="molecule type" value="Genomic_DNA"/>
</dbReference>
<evidence type="ECO:0000256" key="3">
    <source>
        <dbReference type="ARBA" id="ARBA00022692"/>
    </source>
</evidence>
<gene>
    <name evidence="8" type="ordered locus">Poras_0801</name>
</gene>
<keyword evidence="3 6" id="KW-0812">Transmembrane</keyword>
<evidence type="ECO:0000256" key="5">
    <source>
        <dbReference type="ARBA" id="ARBA00023136"/>
    </source>
</evidence>
<feature type="transmembrane region" description="Helical" evidence="6">
    <location>
        <begin position="145"/>
        <end position="166"/>
    </location>
</feature>
<keyword evidence="4 6" id="KW-1133">Transmembrane helix</keyword>
<dbReference type="AlphaFoldDB" id="F4KK21"/>
<dbReference type="STRING" id="879243.Poras_0801"/>
<evidence type="ECO:0000256" key="4">
    <source>
        <dbReference type="ARBA" id="ARBA00022989"/>
    </source>
</evidence>
<dbReference type="KEGG" id="pah:Poras_0801"/>
<feature type="domain" description="DUF2179" evidence="7">
    <location>
        <begin position="261"/>
        <end position="308"/>
    </location>
</feature>
<dbReference type="InterPro" id="IPR015867">
    <property type="entry name" value="N-reg_PII/ATP_PRibTrfase_C"/>
</dbReference>
<organism evidence="8 9">
    <name type="scientific">Porphyromonas asaccharolytica (strain ATCC 25260 / DSM 20707 / BCRC 10618 / CCUG 7834 / JCM 6326 / LMG 13178 / VPI 4198 / B440)</name>
    <name type="common">Bacteroides asaccharolyticus</name>
    <dbReference type="NCBI Taxonomy" id="879243"/>
    <lineage>
        <taxon>Bacteria</taxon>
        <taxon>Pseudomonadati</taxon>
        <taxon>Bacteroidota</taxon>
        <taxon>Bacteroidia</taxon>
        <taxon>Bacteroidales</taxon>
        <taxon>Porphyromonadaceae</taxon>
        <taxon>Porphyromonas</taxon>
    </lineage>
</organism>
<dbReference type="CDD" id="cd16380">
    <property type="entry name" value="YitT_C"/>
    <property type="match status" value="1"/>
</dbReference>
<name>F4KK21_PORAD</name>
<dbReference type="Pfam" id="PF02588">
    <property type="entry name" value="YitT_membrane"/>
    <property type="match status" value="1"/>
</dbReference>
<reference evidence="9" key="1">
    <citation type="submission" date="2011-04" db="EMBL/GenBank/DDBJ databases">
        <title>The complete genome of Porphyromonas asaccharolytica DSM 20707.</title>
        <authorList>
            <person name="Lucas S."/>
            <person name="Han J."/>
            <person name="Lapidus A."/>
            <person name="Bruce D."/>
            <person name="Goodwin L."/>
            <person name="Pitluck S."/>
            <person name="Peters L."/>
            <person name="Kyrpides N."/>
            <person name="Mavromatis K."/>
            <person name="Ivanova N."/>
            <person name="Ovchinnikova G."/>
            <person name="Pagani I."/>
            <person name="Lu M."/>
            <person name="Detter J.C."/>
            <person name="Tapia R."/>
            <person name="Han C."/>
            <person name="Land M."/>
            <person name="Hauser L."/>
            <person name="Markowitz V."/>
            <person name="Cheng J.-F."/>
            <person name="Hugenholtz P."/>
            <person name="Woyke T."/>
            <person name="Wu D."/>
            <person name="Gronow S."/>
            <person name="Wellnitz S."/>
            <person name="Brambilla E."/>
            <person name="Klenk H.-P."/>
            <person name="Eisen J.A."/>
        </authorList>
    </citation>
    <scope>NUCLEOTIDE SEQUENCE [LARGE SCALE GENOMIC DNA]</scope>
    <source>
        <strain evidence="9">ATCC 25260 / DSM 20707 / VPI 4198</strain>
    </source>
</reference>
<dbReference type="PIRSF" id="PIRSF006483">
    <property type="entry name" value="Membrane_protein_YitT"/>
    <property type="match status" value="1"/>
</dbReference>
<accession>F4KK21</accession>
<keyword evidence="2" id="KW-1003">Cell membrane</keyword>
<dbReference type="RefSeq" id="WP_004331342.1">
    <property type="nucleotide sequence ID" value="NC_015501.1"/>
</dbReference>
<dbReference type="InterPro" id="IPR003740">
    <property type="entry name" value="YitT"/>
</dbReference>
<feature type="transmembrane region" description="Helical" evidence="6">
    <location>
        <begin position="37"/>
        <end position="58"/>
    </location>
</feature>
<keyword evidence="5 6" id="KW-0472">Membrane</keyword>
<dbReference type="Pfam" id="PF10035">
    <property type="entry name" value="DUF2179"/>
    <property type="match status" value="1"/>
</dbReference>
<evidence type="ECO:0000313" key="8">
    <source>
        <dbReference type="EMBL" id="AEE12746.1"/>
    </source>
</evidence>
<dbReference type="GO" id="GO:0005886">
    <property type="term" value="C:plasma membrane"/>
    <property type="evidence" value="ECO:0007669"/>
    <property type="project" value="UniProtKB-SubCell"/>
</dbReference>
<feature type="transmembrane region" description="Helical" evidence="6">
    <location>
        <begin position="87"/>
        <end position="105"/>
    </location>
</feature>
<proteinExistence type="predicted"/>
<dbReference type="PANTHER" id="PTHR33545:SF5">
    <property type="entry name" value="UPF0750 MEMBRANE PROTEIN YITT"/>
    <property type="match status" value="1"/>
</dbReference>